<dbReference type="EMBL" id="CAADEZ010000478">
    <property type="protein sequence ID" value="VFJ68635.1"/>
    <property type="molecule type" value="Genomic_DNA"/>
</dbReference>
<proteinExistence type="predicted"/>
<dbReference type="AlphaFoldDB" id="A0A450TLN4"/>
<gene>
    <name evidence="2" type="ORF">BECKFM1743A_GA0114220_104784</name>
    <name evidence="3" type="ORF">BECKFM1743B_GA0114221_104394</name>
    <name evidence="1" type="ORF">BECKFM1743C_GA0114222_104774</name>
</gene>
<reference evidence="2" key="1">
    <citation type="submission" date="2019-02" db="EMBL/GenBank/DDBJ databases">
        <authorList>
            <person name="Gruber-Vodicka R. H."/>
            <person name="Seah K. B. B."/>
        </authorList>
    </citation>
    <scope>NUCLEOTIDE SEQUENCE</scope>
    <source>
        <strain evidence="2">BECK_BZ163</strain>
        <strain evidence="3">BECK_BZ164</strain>
        <strain evidence="1">BECK_BZ165</strain>
    </source>
</reference>
<evidence type="ECO:0000313" key="3">
    <source>
        <dbReference type="EMBL" id="VFK16730.1"/>
    </source>
</evidence>
<evidence type="ECO:0000313" key="2">
    <source>
        <dbReference type="EMBL" id="VFJ68635.1"/>
    </source>
</evidence>
<dbReference type="EMBL" id="CAADFL010000439">
    <property type="protein sequence ID" value="VFK16730.1"/>
    <property type="molecule type" value="Genomic_DNA"/>
</dbReference>
<evidence type="ECO:0000313" key="1">
    <source>
        <dbReference type="EMBL" id="VFJ68146.1"/>
    </source>
</evidence>
<protein>
    <submittedName>
        <fullName evidence="2">Uncharacterized protein</fullName>
    </submittedName>
</protein>
<dbReference type="EMBL" id="CAADFA010000477">
    <property type="protein sequence ID" value="VFJ68146.1"/>
    <property type="molecule type" value="Genomic_DNA"/>
</dbReference>
<accession>A0A450TLN4</accession>
<name>A0A450TLN4_9GAMM</name>
<sequence length="51" mass="5628">MPFDEDNPAPLGFMGNAPTGFSDQWDAVDPAGFLIMIDLQVNSHEICDMEQ</sequence>
<organism evidence="2">
    <name type="scientific">Candidatus Kentrum sp. FM</name>
    <dbReference type="NCBI Taxonomy" id="2126340"/>
    <lineage>
        <taxon>Bacteria</taxon>
        <taxon>Pseudomonadati</taxon>
        <taxon>Pseudomonadota</taxon>
        <taxon>Gammaproteobacteria</taxon>
        <taxon>Candidatus Kentrum</taxon>
    </lineage>
</organism>